<name>A0A168EDX1_9HYPO</name>
<dbReference type="OrthoDB" id="3535343at2759"/>
<keyword evidence="3" id="KW-1185">Reference proteome</keyword>
<feature type="signal peptide" evidence="1">
    <location>
        <begin position="1"/>
        <end position="18"/>
    </location>
</feature>
<keyword evidence="1" id="KW-0732">Signal</keyword>
<protein>
    <submittedName>
        <fullName evidence="2">Uncharacterized protein</fullName>
    </submittedName>
</protein>
<gene>
    <name evidence="2" type="ORF">AAL_03214</name>
</gene>
<reference evidence="2 3" key="1">
    <citation type="journal article" date="2016" name="Genome Biol. Evol.">
        <title>Divergent and convergent evolution of fungal pathogenicity.</title>
        <authorList>
            <person name="Shang Y."/>
            <person name="Xiao G."/>
            <person name="Zheng P."/>
            <person name="Cen K."/>
            <person name="Zhan S."/>
            <person name="Wang C."/>
        </authorList>
    </citation>
    <scope>NUCLEOTIDE SEQUENCE [LARGE SCALE GENOMIC DNA]</scope>
    <source>
        <strain evidence="2 3">RCEF 2490</strain>
    </source>
</reference>
<comment type="caution">
    <text evidence="2">The sequence shown here is derived from an EMBL/GenBank/DDBJ whole genome shotgun (WGS) entry which is preliminary data.</text>
</comment>
<evidence type="ECO:0000313" key="3">
    <source>
        <dbReference type="Proteomes" id="UP000078544"/>
    </source>
</evidence>
<feature type="chain" id="PRO_5007896563" evidence="1">
    <location>
        <begin position="19"/>
        <end position="228"/>
    </location>
</feature>
<proteinExistence type="predicted"/>
<evidence type="ECO:0000256" key="1">
    <source>
        <dbReference type="SAM" id="SignalP"/>
    </source>
</evidence>
<dbReference type="AlphaFoldDB" id="A0A168EDX1"/>
<dbReference type="EMBL" id="AZGY01000005">
    <property type="protein sequence ID" value="KZZ98696.1"/>
    <property type="molecule type" value="Genomic_DNA"/>
</dbReference>
<sequence>MALCMVILSLFFSTAAHAACAPFPSSWNTLSSAFRQPQPPRVQSEFETHLVQHKWNNDVSHITAGFLRNSPSERLVRVDHVFDGQLATSLFNFTNTTTVRIPGSNRNITMVDNTQVTVSDGLTKKTEFRDYVISNYPLIGPDFLVEHAAVFAGFAKRDLVNERLASWSIMYQGSIPVTVFVDACNVVRGYDYFAPELRTRVVNLFFNTRVGRKGNESRNGLEQGRLGR</sequence>
<organism evidence="2 3">
    <name type="scientific">Moelleriella libera RCEF 2490</name>
    <dbReference type="NCBI Taxonomy" id="1081109"/>
    <lineage>
        <taxon>Eukaryota</taxon>
        <taxon>Fungi</taxon>
        <taxon>Dikarya</taxon>
        <taxon>Ascomycota</taxon>
        <taxon>Pezizomycotina</taxon>
        <taxon>Sordariomycetes</taxon>
        <taxon>Hypocreomycetidae</taxon>
        <taxon>Hypocreales</taxon>
        <taxon>Clavicipitaceae</taxon>
        <taxon>Moelleriella</taxon>
    </lineage>
</organism>
<evidence type="ECO:0000313" key="2">
    <source>
        <dbReference type="EMBL" id="KZZ98696.1"/>
    </source>
</evidence>
<accession>A0A168EDX1</accession>
<dbReference type="Proteomes" id="UP000078544">
    <property type="component" value="Unassembled WGS sequence"/>
</dbReference>